<dbReference type="InterPro" id="IPR003251">
    <property type="entry name" value="Rr_diiron-bd_dom"/>
</dbReference>
<dbReference type="Proteomes" id="UP000190140">
    <property type="component" value="Unassembled WGS sequence"/>
</dbReference>
<dbReference type="Gene3D" id="1.20.1260.10">
    <property type="match status" value="1"/>
</dbReference>
<evidence type="ECO:0000259" key="1">
    <source>
        <dbReference type="Pfam" id="PF02915"/>
    </source>
</evidence>
<dbReference type="Pfam" id="PF02915">
    <property type="entry name" value="Rubrerythrin"/>
    <property type="match status" value="1"/>
</dbReference>
<dbReference type="STRING" id="29349.CLOTH_14920"/>
<protein>
    <submittedName>
        <fullName evidence="2">Putative trifunctional 2-polyprenylphenol hydroxylase domain-containing protein</fullName>
    </submittedName>
</protein>
<keyword evidence="3" id="KW-1185">Reference proteome</keyword>
<dbReference type="SUPFAM" id="SSF47240">
    <property type="entry name" value="Ferritin-like"/>
    <property type="match status" value="1"/>
</dbReference>
<dbReference type="RefSeq" id="WP_079412660.1">
    <property type="nucleotide sequence ID" value="NZ_MZGW01000005.1"/>
</dbReference>
<evidence type="ECO:0000313" key="2">
    <source>
        <dbReference type="EMBL" id="OPJ55429.1"/>
    </source>
</evidence>
<accession>A0A1V4I6C7</accession>
<dbReference type="PANTHER" id="PTHR33531">
    <property type="entry name" value="RUBRERYTHRIN SUBFAMILY"/>
    <property type="match status" value="1"/>
</dbReference>
<dbReference type="AlphaFoldDB" id="A0A1V4I6C7"/>
<dbReference type="GO" id="GO:0046872">
    <property type="term" value="F:metal ion binding"/>
    <property type="evidence" value="ECO:0007669"/>
    <property type="project" value="InterPro"/>
</dbReference>
<gene>
    <name evidence="2" type="ORF">CLOTH_14920</name>
</gene>
<dbReference type="OrthoDB" id="271558at2"/>
<sequence length="162" mass="18897">MINNLNELEVLKIAQGIEEEGLRFYTEAMKRENNPQLKEIFKMLADEEKMHAELFSNMYKEAREASVKDDEYIFDEATSAYLRALSDTAVFNTNGITNSRLIEVVDTKDALLIGIQAEKDAMLFYTKIYEVSKFETTKEYLKKLIQEESEHLSKLMELYKNL</sequence>
<dbReference type="PANTHER" id="PTHR33531:SF7">
    <property type="entry name" value="HYPOTHETICAL MEMBRANE PROTEIN, CONSERVED"/>
    <property type="match status" value="1"/>
</dbReference>
<dbReference type="CDD" id="cd01045">
    <property type="entry name" value="Ferritin_like_AB"/>
    <property type="match status" value="1"/>
</dbReference>
<dbReference type="InterPro" id="IPR012347">
    <property type="entry name" value="Ferritin-like"/>
</dbReference>
<feature type="domain" description="Rubrerythrin diiron-binding" evidence="1">
    <location>
        <begin position="9"/>
        <end position="159"/>
    </location>
</feature>
<reference evidence="2 3" key="1">
    <citation type="submission" date="2017-03" db="EMBL/GenBank/DDBJ databases">
        <title>Genome sequence of Clostridium thermoalcaliphilum DSM 7309.</title>
        <authorList>
            <person name="Poehlein A."/>
            <person name="Daniel R."/>
        </authorList>
    </citation>
    <scope>NUCLEOTIDE SEQUENCE [LARGE SCALE GENOMIC DNA]</scope>
    <source>
        <strain evidence="2 3">DSM 7309</strain>
    </source>
</reference>
<comment type="caution">
    <text evidence="2">The sequence shown here is derived from an EMBL/GenBank/DDBJ whole genome shotgun (WGS) entry which is preliminary data.</text>
</comment>
<organism evidence="2 3">
    <name type="scientific">Alkalithermobacter paradoxus</name>
    <dbReference type="NCBI Taxonomy" id="29349"/>
    <lineage>
        <taxon>Bacteria</taxon>
        <taxon>Bacillati</taxon>
        <taxon>Bacillota</taxon>
        <taxon>Clostridia</taxon>
        <taxon>Peptostreptococcales</taxon>
        <taxon>Tepidibacteraceae</taxon>
        <taxon>Alkalithermobacter</taxon>
    </lineage>
</organism>
<dbReference type="GO" id="GO:0016491">
    <property type="term" value="F:oxidoreductase activity"/>
    <property type="evidence" value="ECO:0007669"/>
    <property type="project" value="InterPro"/>
</dbReference>
<proteinExistence type="predicted"/>
<dbReference type="EMBL" id="MZGW01000005">
    <property type="protein sequence ID" value="OPJ55429.1"/>
    <property type="molecule type" value="Genomic_DNA"/>
</dbReference>
<dbReference type="InterPro" id="IPR009078">
    <property type="entry name" value="Ferritin-like_SF"/>
</dbReference>
<evidence type="ECO:0000313" key="3">
    <source>
        <dbReference type="Proteomes" id="UP000190140"/>
    </source>
</evidence>
<name>A0A1V4I6C7_9FIRM</name>